<name>A0A3L6F427_MAIZE</name>
<gene>
    <name evidence="1" type="ORF">Zm00014a_039209</name>
</gene>
<sequence length="27" mass="3243">HRTSSSLLILLSTIRFLKLPYYKEYSL</sequence>
<organism evidence="1 2">
    <name type="scientific">Zea mays</name>
    <name type="common">Maize</name>
    <dbReference type="NCBI Taxonomy" id="4577"/>
    <lineage>
        <taxon>Eukaryota</taxon>
        <taxon>Viridiplantae</taxon>
        <taxon>Streptophyta</taxon>
        <taxon>Embryophyta</taxon>
        <taxon>Tracheophyta</taxon>
        <taxon>Spermatophyta</taxon>
        <taxon>Magnoliopsida</taxon>
        <taxon>Liliopsida</taxon>
        <taxon>Poales</taxon>
        <taxon>Poaceae</taxon>
        <taxon>PACMAD clade</taxon>
        <taxon>Panicoideae</taxon>
        <taxon>Andropogonodae</taxon>
        <taxon>Andropogoneae</taxon>
        <taxon>Tripsacinae</taxon>
        <taxon>Zea</taxon>
    </lineage>
</organism>
<evidence type="ECO:0000313" key="2">
    <source>
        <dbReference type="Proteomes" id="UP000251960"/>
    </source>
</evidence>
<comment type="caution">
    <text evidence="1">The sequence shown here is derived from an EMBL/GenBank/DDBJ whole genome shotgun (WGS) entry which is preliminary data.</text>
</comment>
<proteinExistence type="predicted"/>
<protein>
    <submittedName>
        <fullName evidence="1">Uncharacterized protein</fullName>
    </submittedName>
</protein>
<dbReference type="Proteomes" id="UP000251960">
    <property type="component" value="Chromosome 4"/>
</dbReference>
<feature type="non-terminal residue" evidence="1">
    <location>
        <position position="1"/>
    </location>
</feature>
<dbReference type="EMBL" id="NCVQ01000005">
    <property type="protein sequence ID" value="PWZ27936.1"/>
    <property type="molecule type" value="Genomic_DNA"/>
</dbReference>
<evidence type="ECO:0000313" key="1">
    <source>
        <dbReference type="EMBL" id="PWZ27936.1"/>
    </source>
</evidence>
<dbReference type="AlphaFoldDB" id="A0A3L6F427"/>
<accession>A0A3L6F427</accession>
<reference evidence="1 2" key="1">
    <citation type="journal article" date="2018" name="Nat. Genet.">
        <title>Extensive intraspecific gene order and gene structural variations between Mo17 and other maize genomes.</title>
        <authorList>
            <person name="Sun S."/>
            <person name="Zhou Y."/>
            <person name="Chen J."/>
            <person name="Shi J."/>
            <person name="Zhao H."/>
            <person name="Zhao H."/>
            <person name="Song W."/>
            <person name="Zhang M."/>
            <person name="Cui Y."/>
            <person name="Dong X."/>
            <person name="Liu H."/>
            <person name="Ma X."/>
            <person name="Jiao Y."/>
            <person name="Wang B."/>
            <person name="Wei X."/>
            <person name="Stein J.C."/>
            <person name="Glaubitz J.C."/>
            <person name="Lu F."/>
            <person name="Yu G."/>
            <person name="Liang C."/>
            <person name="Fengler K."/>
            <person name="Li B."/>
            <person name="Rafalski A."/>
            <person name="Schnable P.S."/>
            <person name="Ware D.H."/>
            <person name="Buckler E.S."/>
            <person name="Lai J."/>
        </authorList>
    </citation>
    <scope>NUCLEOTIDE SEQUENCE [LARGE SCALE GENOMIC DNA]</scope>
    <source>
        <strain evidence="2">cv. Missouri 17</strain>
        <tissue evidence="1">Seedling</tissue>
    </source>
</reference>